<evidence type="ECO:0000313" key="1">
    <source>
        <dbReference type="EMBL" id="KAH7952883.1"/>
    </source>
</evidence>
<dbReference type="EMBL" id="CM023473">
    <property type="protein sequence ID" value="KAH7952883.1"/>
    <property type="molecule type" value="Genomic_DNA"/>
</dbReference>
<gene>
    <name evidence="1" type="ORF">HPB49_002325</name>
</gene>
<keyword evidence="2" id="KW-1185">Reference proteome</keyword>
<dbReference type="Proteomes" id="UP000821865">
    <property type="component" value="Chromosome 4"/>
</dbReference>
<accession>A0ACB8CUI1</accession>
<reference evidence="1" key="1">
    <citation type="submission" date="2020-05" db="EMBL/GenBank/DDBJ databases">
        <title>Large-scale comparative analyses of tick genomes elucidate their genetic diversity and vector capacities.</title>
        <authorList>
            <person name="Jia N."/>
            <person name="Wang J."/>
            <person name="Shi W."/>
            <person name="Du L."/>
            <person name="Sun Y."/>
            <person name="Zhan W."/>
            <person name="Jiang J."/>
            <person name="Wang Q."/>
            <person name="Zhang B."/>
            <person name="Ji P."/>
            <person name="Sakyi L.B."/>
            <person name="Cui X."/>
            <person name="Yuan T."/>
            <person name="Jiang B."/>
            <person name="Yang W."/>
            <person name="Lam T.T.-Y."/>
            <person name="Chang Q."/>
            <person name="Ding S."/>
            <person name="Wang X."/>
            <person name="Zhu J."/>
            <person name="Ruan X."/>
            <person name="Zhao L."/>
            <person name="Wei J."/>
            <person name="Que T."/>
            <person name="Du C."/>
            <person name="Cheng J."/>
            <person name="Dai P."/>
            <person name="Han X."/>
            <person name="Huang E."/>
            <person name="Gao Y."/>
            <person name="Liu J."/>
            <person name="Shao H."/>
            <person name="Ye R."/>
            <person name="Li L."/>
            <person name="Wei W."/>
            <person name="Wang X."/>
            <person name="Wang C."/>
            <person name="Yang T."/>
            <person name="Huo Q."/>
            <person name="Li W."/>
            <person name="Guo W."/>
            <person name="Chen H."/>
            <person name="Zhou L."/>
            <person name="Ni X."/>
            <person name="Tian J."/>
            <person name="Zhou Y."/>
            <person name="Sheng Y."/>
            <person name="Liu T."/>
            <person name="Pan Y."/>
            <person name="Xia L."/>
            <person name="Li J."/>
            <person name="Zhao F."/>
            <person name="Cao W."/>
        </authorList>
    </citation>
    <scope>NUCLEOTIDE SEQUENCE</scope>
    <source>
        <strain evidence="1">Dsil-2018</strain>
    </source>
</reference>
<organism evidence="1 2">
    <name type="scientific">Dermacentor silvarum</name>
    <name type="common">Tick</name>
    <dbReference type="NCBI Taxonomy" id="543639"/>
    <lineage>
        <taxon>Eukaryota</taxon>
        <taxon>Metazoa</taxon>
        <taxon>Ecdysozoa</taxon>
        <taxon>Arthropoda</taxon>
        <taxon>Chelicerata</taxon>
        <taxon>Arachnida</taxon>
        <taxon>Acari</taxon>
        <taxon>Parasitiformes</taxon>
        <taxon>Ixodida</taxon>
        <taxon>Ixodoidea</taxon>
        <taxon>Ixodidae</taxon>
        <taxon>Rhipicephalinae</taxon>
        <taxon>Dermacentor</taxon>
    </lineage>
</organism>
<comment type="caution">
    <text evidence="1">The sequence shown here is derived from an EMBL/GenBank/DDBJ whole genome shotgun (WGS) entry which is preliminary data.</text>
</comment>
<evidence type="ECO:0000313" key="2">
    <source>
        <dbReference type="Proteomes" id="UP000821865"/>
    </source>
</evidence>
<proteinExistence type="predicted"/>
<name>A0ACB8CUI1_DERSI</name>
<sequence length="329" mass="36327">MRTQLPFNTGDDLEAEAFREWRLANEQLLLFYKVNKHRLDEIDYGKVAASLSPVVASCFPGPSWKDFACALGIPASELEGVEQRAGLYKLMPLQVALQYLYPALKACSKRCSLGHLVDVLREQGRLDVLNKISHQVKGFLVEPPYGNCYIEQRIHQKLEDLQSPLSSIDSGVSSLDSGVCLSVTTVKDLIGSASRQAALPCPPNSRNGVFVPEAYSPESNSCTTPPSFTNHDIGSSPLNNDECNQDEESTCESLIDKILPKTKLDKLTVLVCHVEEDIDLAQDLARILETEHECYVLTQAEILPAIHTDPTLIEDLIQKLCQLCGRVCG</sequence>
<protein>
    <submittedName>
        <fullName evidence="1">Uncharacterized protein</fullName>
    </submittedName>
</protein>